<dbReference type="InterPro" id="IPR045886">
    <property type="entry name" value="ThiF/MoeB/HesA"/>
</dbReference>
<accession>A0A4R4T807</accession>
<dbReference type="Pfam" id="PF00899">
    <property type="entry name" value="ThiF"/>
    <property type="match status" value="1"/>
</dbReference>
<dbReference type="AlphaFoldDB" id="A0A4R4T807"/>
<dbReference type="InterPro" id="IPR035985">
    <property type="entry name" value="Ubiquitin-activating_enz"/>
</dbReference>
<evidence type="ECO:0000259" key="1">
    <source>
        <dbReference type="Pfam" id="PF00899"/>
    </source>
</evidence>
<dbReference type="GO" id="GO:0005737">
    <property type="term" value="C:cytoplasm"/>
    <property type="evidence" value="ECO:0007669"/>
    <property type="project" value="TreeGrafter"/>
</dbReference>
<dbReference type="Proteomes" id="UP000295345">
    <property type="component" value="Unassembled WGS sequence"/>
</dbReference>
<dbReference type="RefSeq" id="WP_132819428.1">
    <property type="nucleotide sequence ID" value="NZ_SMKI01000210.1"/>
</dbReference>
<dbReference type="EMBL" id="SMKI01000210">
    <property type="protein sequence ID" value="TDC73200.1"/>
    <property type="molecule type" value="Genomic_DNA"/>
</dbReference>
<keyword evidence="2" id="KW-0548">Nucleotidyltransferase</keyword>
<evidence type="ECO:0000313" key="2">
    <source>
        <dbReference type="EMBL" id="TDC73200.1"/>
    </source>
</evidence>
<organism evidence="2 3">
    <name type="scientific">Streptomyces hainanensis</name>
    <dbReference type="NCBI Taxonomy" id="402648"/>
    <lineage>
        <taxon>Bacteria</taxon>
        <taxon>Bacillati</taxon>
        <taxon>Actinomycetota</taxon>
        <taxon>Actinomycetes</taxon>
        <taxon>Kitasatosporales</taxon>
        <taxon>Streptomycetaceae</taxon>
        <taxon>Streptomyces</taxon>
    </lineage>
</organism>
<dbReference type="GO" id="GO:0016779">
    <property type="term" value="F:nucleotidyltransferase activity"/>
    <property type="evidence" value="ECO:0007669"/>
    <property type="project" value="UniProtKB-KW"/>
</dbReference>
<dbReference type="OrthoDB" id="9204719at2"/>
<dbReference type="PANTHER" id="PTHR10953">
    <property type="entry name" value="UBIQUITIN-ACTIVATING ENZYME E1"/>
    <property type="match status" value="1"/>
</dbReference>
<dbReference type="GO" id="GO:0045116">
    <property type="term" value="P:protein neddylation"/>
    <property type="evidence" value="ECO:0007669"/>
    <property type="project" value="TreeGrafter"/>
</dbReference>
<dbReference type="PANTHER" id="PTHR10953:SF6">
    <property type="entry name" value="NEDD8-ACTIVATING ENZYME E1 CATALYTIC SUBUNIT"/>
    <property type="match status" value="1"/>
</dbReference>
<feature type="domain" description="THIF-type NAD/FAD binding fold" evidence="1">
    <location>
        <begin position="120"/>
        <end position="354"/>
    </location>
</feature>
<dbReference type="InterPro" id="IPR000594">
    <property type="entry name" value="ThiF_NAD_FAD-bd"/>
</dbReference>
<keyword evidence="2" id="KW-0808">Transferase</keyword>
<comment type="caution">
    <text evidence="2">The sequence shown here is derived from an EMBL/GenBank/DDBJ whole genome shotgun (WGS) entry which is preliminary data.</text>
</comment>
<proteinExistence type="predicted"/>
<keyword evidence="3" id="KW-1185">Reference proteome</keyword>
<sequence length="366" mass="38729">MRVTLKECVWETVGDDLLVVRDAREAVTLGDPTGRVAALLGELSRGAWTTAELSDALVARGFEVTEAEVADGLAGLDSLGLVEDADGRWLGEPAADARHFSNLSFFGAYAGLDRPRAGFVRRLRAAHVLVLGVGGGGSTLVQCLAGLGVGRLTLVDRDRVEPRNFARQFLYRHRDVGRAKTERAAEWVREYDPTIEVRAVERWISGPDDLADLTGGVDLIAGGVDGHPDAGLWVNEAAVRAGVPFVGGGGTPSQIMYQSVIPGRTPCLACDAADRPAPGSSAGAALRLAEKIELSNPLTGPMATLIGSLVAFEAKRHLTGFEPPRAAGGRIVLDLREGLAPSWQPFTRNPDCPVCALAPADSRERG</sequence>
<reference evidence="2 3" key="1">
    <citation type="submission" date="2019-03" db="EMBL/GenBank/DDBJ databases">
        <title>Draft genome sequences of novel Actinobacteria.</title>
        <authorList>
            <person name="Sahin N."/>
            <person name="Ay H."/>
            <person name="Saygin H."/>
        </authorList>
    </citation>
    <scope>NUCLEOTIDE SEQUENCE [LARGE SCALE GENOMIC DNA]</scope>
    <source>
        <strain evidence="2 3">DSM 41900</strain>
    </source>
</reference>
<dbReference type="Gene3D" id="3.40.50.720">
    <property type="entry name" value="NAD(P)-binding Rossmann-like Domain"/>
    <property type="match status" value="1"/>
</dbReference>
<gene>
    <name evidence="2" type="ORF">E1283_19755</name>
</gene>
<protein>
    <submittedName>
        <fullName evidence="2">ThiF family adenylyltransferase</fullName>
    </submittedName>
</protein>
<dbReference type="GO" id="GO:0019781">
    <property type="term" value="F:NEDD8 activating enzyme activity"/>
    <property type="evidence" value="ECO:0007669"/>
    <property type="project" value="TreeGrafter"/>
</dbReference>
<name>A0A4R4T807_9ACTN</name>
<dbReference type="SUPFAM" id="SSF69572">
    <property type="entry name" value="Activating enzymes of the ubiquitin-like proteins"/>
    <property type="match status" value="1"/>
</dbReference>
<evidence type="ECO:0000313" key="3">
    <source>
        <dbReference type="Proteomes" id="UP000295345"/>
    </source>
</evidence>